<sequence>MGALMPAPQSKLIVRACVGAAKEAARGHTSRASKEGCANFEGLYQDSGGGVVEVSQTKCNIRARNAAQRWSMDANADGIQVFMWDVVGTLRDGFISWSNQATWVILQDAAEAEKKGLPFLPRRFHAVCGPGNVCILREEREQSCRTRAFASRSE</sequence>
<protein>
    <submittedName>
        <fullName evidence="1">Uncharacterized protein</fullName>
    </submittedName>
</protein>
<comment type="caution">
    <text evidence="1">The sequence shown here is derived from an EMBL/GenBank/DDBJ whole genome shotgun (WGS) entry which is preliminary data.</text>
</comment>
<proteinExistence type="predicted"/>
<dbReference type="AlphaFoldDB" id="A0A1Q9CG21"/>
<gene>
    <name evidence="1" type="ORF">AK812_SmicGene37528</name>
</gene>
<organism evidence="1 2">
    <name type="scientific">Symbiodinium microadriaticum</name>
    <name type="common">Dinoflagellate</name>
    <name type="synonym">Zooxanthella microadriatica</name>
    <dbReference type="NCBI Taxonomy" id="2951"/>
    <lineage>
        <taxon>Eukaryota</taxon>
        <taxon>Sar</taxon>
        <taxon>Alveolata</taxon>
        <taxon>Dinophyceae</taxon>
        <taxon>Suessiales</taxon>
        <taxon>Symbiodiniaceae</taxon>
        <taxon>Symbiodinium</taxon>
    </lineage>
</organism>
<reference evidence="1 2" key="1">
    <citation type="submission" date="2016-02" db="EMBL/GenBank/DDBJ databases">
        <title>Genome analysis of coral dinoflagellate symbionts highlights evolutionary adaptations to a symbiotic lifestyle.</title>
        <authorList>
            <person name="Aranda M."/>
            <person name="Li Y."/>
            <person name="Liew Y.J."/>
            <person name="Baumgarten S."/>
            <person name="Simakov O."/>
            <person name="Wilson M."/>
            <person name="Piel J."/>
            <person name="Ashoor H."/>
            <person name="Bougouffa S."/>
            <person name="Bajic V.B."/>
            <person name="Ryu T."/>
            <person name="Ravasi T."/>
            <person name="Bayer T."/>
            <person name="Micklem G."/>
            <person name="Kim H."/>
            <person name="Bhak J."/>
            <person name="Lajeunesse T.C."/>
            <person name="Voolstra C.R."/>
        </authorList>
    </citation>
    <scope>NUCLEOTIDE SEQUENCE [LARGE SCALE GENOMIC DNA]</scope>
    <source>
        <strain evidence="1 2">CCMP2467</strain>
    </source>
</reference>
<dbReference type="EMBL" id="LSRX01001242">
    <property type="protein sequence ID" value="OLP81871.1"/>
    <property type="molecule type" value="Genomic_DNA"/>
</dbReference>
<name>A0A1Q9CG21_SYMMI</name>
<evidence type="ECO:0000313" key="2">
    <source>
        <dbReference type="Proteomes" id="UP000186817"/>
    </source>
</evidence>
<dbReference type="Proteomes" id="UP000186817">
    <property type="component" value="Unassembled WGS sequence"/>
</dbReference>
<keyword evidence="2" id="KW-1185">Reference proteome</keyword>
<evidence type="ECO:0000313" key="1">
    <source>
        <dbReference type="EMBL" id="OLP81871.1"/>
    </source>
</evidence>
<dbReference type="OrthoDB" id="407304at2759"/>
<accession>A0A1Q9CG21</accession>